<dbReference type="InterPro" id="IPR007372">
    <property type="entry name" value="Lipid/polyisoprenoid-bd_YceI"/>
</dbReference>
<accession>A0ABX8KVV9</accession>
<name>A0ABX8KVV9_9CORY</name>
<feature type="domain" description="Lipid/polyisoprenoid-binding YceI-like" evidence="2">
    <location>
        <begin position="49"/>
        <end position="220"/>
    </location>
</feature>
<comment type="similarity">
    <text evidence="1">Belongs to the UPF0312 family.</text>
</comment>
<sequence>MIAVLAFAILALAVAFIPLGRTLFFSHGVKTEGIDESSLKSATTEIDGVWEVTNKPGPNQTSAGFTFAEVLPGDRRTTSGSTQGVRGSVTIEAGTLKAGEIVVDMTNIRTDSDVRDESVRRKIFHTDDFPEAKFVVTEPVDLSSVPEDGTMGTVDLTGNMTIHGETNTITQTFNVARSGDQLLVAADIPINREDYGVKTPELVAAKIAEDGEINVRLDMRK</sequence>
<evidence type="ECO:0000256" key="1">
    <source>
        <dbReference type="ARBA" id="ARBA00008812"/>
    </source>
</evidence>
<protein>
    <submittedName>
        <fullName evidence="3">YceI family protein</fullName>
    </submittedName>
</protein>
<dbReference type="GeneID" id="92750723"/>
<dbReference type="PANTHER" id="PTHR34406">
    <property type="entry name" value="PROTEIN YCEI"/>
    <property type="match status" value="1"/>
</dbReference>
<evidence type="ECO:0000313" key="3">
    <source>
        <dbReference type="EMBL" id="QXB18385.1"/>
    </source>
</evidence>
<dbReference type="SMART" id="SM00867">
    <property type="entry name" value="YceI"/>
    <property type="match status" value="1"/>
</dbReference>
<dbReference type="Pfam" id="PF04264">
    <property type="entry name" value="YceI"/>
    <property type="match status" value="1"/>
</dbReference>
<dbReference type="InterPro" id="IPR036761">
    <property type="entry name" value="TTHA0802/YceI-like_sf"/>
</dbReference>
<dbReference type="SUPFAM" id="SSF101874">
    <property type="entry name" value="YceI-like"/>
    <property type="match status" value="1"/>
</dbReference>
<reference evidence="3 4" key="1">
    <citation type="submission" date="2021-06" db="EMBL/GenBank/DDBJ databases">
        <title>FDA dAtabase for Regulatory Grade micrObial Sequences (FDA-ARGOS): Supporting development and validation of Infectious Disease Dx tests.</title>
        <authorList>
            <person name="Sproer C."/>
            <person name="Gronow S."/>
            <person name="Severitt S."/>
            <person name="Schroder I."/>
            <person name="Tallon L."/>
            <person name="Sadzewicz L."/>
            <person name="Zhao X."/>
            <person name="Boylan J."/>
            <person name="Ott S."/>
            <person name="Bowen H."/>
            <person name="Vavikolanu K."/>
            <person name="Mehta A."/>
            <person name="Aluvathingal J."/>
            <person name="Nadendla S."/>
            <person name="Lowell S."/>
            <person name="Myers T."/>
            <person name="Yan Y."/>
        </authorList>
    </citation>
    <scope>NUCLEOTIDE SEQUENCE [LARGE SCALE GENOMIC DNA]</scope>
    <source>
        <strain evidence="3 4">FDAARGOS 1425</strain>
    </source>
</reference>
<dbReference type="Gene3D" id="2.40.128.110">
    <property type="entry name" value="Lipid/polyisoprenoid-binding, YceI-like"/>
    <property type="match status" value="1"/>
</dbReference>
<proteinExistence type="inferred from homology"/>
<evidence type="ECO:0000259" key="2">
    <source>
        <dbReference type="SMART" id="SM00867"/>
    </source>
</evidence>
<keyword evidence="4" id="KW-1185">Reference proteome</keyword>
<gene>
    <name evidence="3" type="ORF">I6L55_11045</name>
</gene>
<evidence type="ECO:0000313" key="4">
    <source>
        <dbReference type="Proteomes" id="UP000683520"/>
    </source>
</evidence>
<organism evidence="3 4">
    <name type="scientific">Corynebacterium coyleae</name>
    <dbReference type="NCBI Taxonomy" id="53374"/>
    <lineage>
        <taxon>Bacteria</taxon>
        <taxon>Bacillati</taxon>
        <taxon>Actinomycetota</taxon>
        <taxon>Actinomycetes</taxon>
        <taxon>Mycobacteriales</taxon>
        <taxon>Corynebacteriaceae</taxon>
        <taxon>Corynebacterium</taxon>
    </lineage>
</organism>
<dbReference type="EMBL" id="CP077302">
    <property type="protein sequence ID" value="QXB18385.1"/>
    <property type="molecule type" value="Genomic_DNA"/>
</dbReference>
<dbReference type="PANTHER" id="PTHR34406:SF1">
    <property type="entry name" value="PROTEIN YCEI"/>
    <property type="match status" value="1"/>
</dbReference>
<dbReference type="Proteomes" id="UP000683520">
    <property type="component" value="Chromosome"/>
</dbReference>
<dbReference type="RefSeq" id="WP_083292066.1">
    <property type="nucleotide sequence ID" value="NZ_CP047198.1"/>
</dbReference>